<dbReference type="Gene3D" id="3.30.1010.10">
    <property type="entry name" value="Phosphatidylinositol 3-kinase Catalytic Subunit, Chain A, domain 4"/>
    <property type="match status" value="1"/>
</dbReference>
<feature type="domain" description="PI3K/PI4K catalytic" evidence="4">
    <location>
        <begin position="363"/>
        <end position="653"/>
    </location>
</feature>
<feature type="region of interest" description="Disordered" evidence="3">
    <location>
        <begin position="75"/>
        <end position="100"/>
    </location>
</feature>
<dbReference type="Proteomes" id="UP000054937">
    <property type="component" value="Unassembled WGS sequence"/>
</dbReference>
<dbReference type="InterPro" id="IPR011009">
    <property type="entry name" value="Kinase-like_dom_sf"/>
</dbReference>
<dbReference type="GO" id="GO:0016020">
    <property type="term" value="C:membrane"/>
    <property type="evidence" value="ECO:0007669"/>
    <property type="project" value="TreeGrafter"/>
</dbReference>
<dbReference type="GO" id="GO:0046854">
    <property type="term" value="P:phosphatidylinositol phosphate biosynthetic process"/>
    <property type="evidence" value="ECO:0007669"/>
    <property type="project" value="InterPro"/>
</dbReference>
<protein>
    <submittedName>
        <fullName evidence="5">Protein kinase-like domain</fullName>
    </submittedName>
</protein>
<keyword evidence="1" id="KW-0808">Transferase</keyword>
<feature type="region of interest" description="Disordered" evidence="3">
    <location>
        <begin position="246"/>
        <end position="269"/>
    </location>
</feature>
<feature type="compositionally biased region" description="Low complexity" evidence="3">
    <location>
        <begin position="90"/>
        <end position="99"/>
    </location>
</feature>
<evidence type="ECO:0000256" key="3">
    <source>
        <dbReference type="SAM" id="MobiDB-lite"/>
    </source>
</evidence>
<dbReference type="InParanoid" id="A0A0V0QDM5"/>
<dbReference type="GO" id="GO:0005737">
    <property type="term" value="C:cytoplasm"/>
    <property type="evidence" value="ECO:0007669"/>
    <property type="project" value="TreeGrafter"/>
</dbReference>
<evidence type="ECO:0000259" key="4">
    <source>
        <dbReference type="PROSITE" id="PS50290"/>
    </source>
</evidence>
<dbReference type="PROSITE" id="PS00916">
    <property type="entry name" value="PI3_4_KINASE_2"/>
    <property type="match status" value="1"/>
</dbReference>
<sequence>MKSKKAQKNAQFISYTKHPLYQYISNQLKKIANQISESKTKQSNLELFLKQTYQGQNSPQNLELLDFQNFNLNQQQSPKNSNDIENSNLQNKNQQIQHQKQIKEEIDNQLKQLLNNLIQKCKQLHKKETIEKLELDMKNNSLEQLNQSIQQLSEQELKIQLEIFINESEIRLENNLNRMVSYQPPENIKIRKTSYDFCNIFQKSQQSKLKLIETTRNDSNKSDFLPSDNPQSKYYKLYQLSQFQDKNLDSNNSTSPDSNNNSNSSDEEIEEHMNFKLKNYSFYQNWSQEKIKNFKKNFKQFSQKFPQHHHYKTYRNDSDDNQKCKTISNILDQQQSNESLIIEDTDENTEFPRKQGPWGELWEDASQIIIKNSPYSQYKSYQLKSYIIKGDDDVRQEYVAMRLIQTFKQIFQQANLNLWLKDYQIIPTSADSGIIEFLPDTQSIDSIKKKIPGISLDELFKETFLQQKEINTVQDNFMQSLAAYSIICYILQIKDRHNGNILIDSKGHLIHIDFGFILGISPGGISFEKAPFKLTKEYATVLGGKNSDKYQKFEQLFTQGMQEIKKQENIDLIKKELNTLKEEFCDLQCFKKFDEQAFFDRFLDEPSKLLKDSYNNWKTTGYDLFQYTTNDEGEEQKLNKSERQIQQSYSNSSDQQEEEIQLKFQNLKIIDTVVPHSDNDSSFSNQDDNIILENNNQKTEIQTQNQYNQKIKGFQSPNSAKIQFGGQQYLNEQNSQIYEYDSEEVPIRSILKKQEYKDFKNLKNIDGKTIPKHSKSNSRAFSTTISDKSDDQIYINQNKINDFSKIEAYFKGNDLENSLLTSKKQKIRNLYPLKSMLKNSPSQIPSTFNNLKKIESKINRRKFSNESCSEESQGNIHFAGVEELNQLHQYKSNQAPKKTILLKRRKSLDLRKLKKINNDKIDGKVIRRRSLYTTEEKAVHFGCTIPAEPTSPKSIKNYSSIRKLNSLDSDEKLDNENLSQYFSNSMFFINDQQTSNISKSQNIGQDPENQYQQIQKKPILKNKDQSAQQIQKKSQNKFFQKVDKFQQEYIENMQGLLEMIEPQTIPDYFSDQNCLSANYLNTFLQVLKLKLIDTIEINPPLSILNYKQEKTNKKTKQVILAPFENFQNPDPKFQQKCVCHIQGKIKYDSDTENYIENYNKQNMKSQPIASMHTSIQNKKDLNEYIIKNQNKNMYENNQKNQTFETKNQLSQNQQKNQLKNKKKCVFCVQRQKQQQQNDLQQQQFLSLQQQTPNLEEINRINEQKKYWDTIYFVKDYVQGFSKLSYFEDIISDQSSNDLLEIINLLKKVNSISEDEYSELYRLC</sequence>
<evidence type="ECO:0000256" key="1">
    <source>
        <dbReference type="ARBA" id="ARBA00022679"/>
    </source>
</evidence>
<dbReference type="GO" id="GO:0048015">
    <property type="term" value="P:phosphatidylinositol-mediated signaling"/>
    <property type="evidence" value="ECO:0007669"/>
    <property type="project" value="TreeGrafter"/>
</dbReference>
<comment type="caution">
    <text evidence="5">The sequence shown here is derived from an EMBL/GenBank/DDBJ whole genome shotgun (WGS) entry which is preliminary data.</text>
</comment>
<dbReference type="OrthoDB" id="10264149at2759"/>
<proteinExistence type="predicted"/>
<accession>A0A0V0QDM5</accession>
<dbReference type="EMBL" id="LDAU01000194">
    <property type="protein sequence ID" value="KRX00303.1"/>
    <property type="molecule type" value="Genomic_DNA"/>
</dbReference>
<reference evidence="5 6" key="1">
    <citation type="journal article" date="2015" name="Sci. Rep.">
        <title>Genome of the facultative scuticociliatosis pathogen Pseudocohnilembus persalinus provides insight into its virulence through horizontal gene transfer.</title>
        <authorList>
            <person name="Xiong J."/>
            <person name="Wang G."/>
            <person name="Cheng J."/>
            <person name="Tian M."/>
            <person name="Pan X."/>
            <person name="Warren A."/>
            <person name="Jiang C."/>
            <person name="Yuan D."/>
            <person name="Miao W."/>
        </authorList>
    </citation>
    <scope>NUCLEOTIDE SEQUENCE [LARGE SCALE GENOMIC DNA]</scope>
    <source>
        <strain evidence="5">36N120E</strain>
    </source>
</reference>
<evidence type="ECO:0000256" key="2">
    <source>
        <dbReference type="ARBA" id="ARBA00022777"/>
    </source>
</evidence>
<name>A0A0V0QDM5_PSEPJ</name>
<evidence type="ECO:0000313" key="6">
    <source>
        <dbReference type="Proteomes" id="UP000054937"/>
    </source>
</evidence>
<dbReference type="PANTHER" id="PTHR10048:SF22">
    <property type="entry name" value="PHOSPHATIDYLINOSITOL 4-KINASE BETA"/>
    <property type="match status" value="1"/>
</dbReference>
<feature type="compositionally biased region" description="Polar residues" evidence="3">
    <location>
        <begin position="77"/>
        <end position="89"/>
    </location>
</feature>
<evidence type="ECO:0000313" key="5">
    <source>
        <dbReference type="EMBL" id="KRX00303.1"/>
    </source>
</evidence>
<gene>
    <name evidence="5" type="ORF">PPERSA_10802</name>
</gene>
<dbReference type="GO" id="GO:0004430">
    <property type="term" value="F:1-phosphatidylinositol 4-kinase activity"/>
    <property type="evidence" value="ECO:0007669"/>
    <property type="project" value="TreeGrafter"/>
</dbReference>
<dbReference type="PANTHER" id="PTHR10048">
    <property type="entry name" value="PHOSPHATIDYLINOSITOL KINASE"/>
    <property type="match status" value="1"/>
</dbReference>
<dbReference type="InterPro" id="IPR036940">
    <property type="entry name" value="PI3/4_kinase_cat_sf"/>
</dbReference>
<dbReference type="InterPro" id="IPR000403">
    <property type="entry name" value="PI3/4_kinase_cat_dom"/>
</dbReference>
<keyword evidence="2 5" id="KW-0418">Kinase</keyword>
<feature type="compositionally biased region" description="Low complexity" evidence="3">
    <location>
        <begin position="249"/>
        <end position="264"/>
    </location>
</feature>
<organism evidence="5 6">
    <name type="scientific">Pseudocohnilembus persalinus</name>
    <name type="common">Ciliate</name>
    <dbReference type="NCBI Taxonomy" id="266149"/>
    <lineage>
        <taxon>Eukaryota</taxon>
        <taxon>Sar</taxon>
        <taxon>Alveolata</taxon>
        <taxon>Ciliophora</taxon>
        <taxon>Intramacronucleata</taxon>
        <taxon>Oligohymenophorea</taxon>
        <taxon>Scuticociliatia</taxon>
        <taxon>Philasterida</taxon>
        <taxon>Pseudocohnilembidae</taxon>
        <taxon>Pseudocohnilembus</taxon>
    </lineage>
</organism>
<dbReference type="Pfam" id="PF00454">
    <property type="entry name" value="PI3_PI4_kinase"/>
    <property type="match status" value="1"/>
</dbReference>
<dbReference type="InterPro" id="IPR018936">
    <property type="entry name" value="PI3/4_kinase_CS"/>
</dbReference>
<dbReference type="PROSITE" id="PS50290">
    <property type="entry name" value="PI3_4_KINASE_3"/>
    <property type="match status" value="1"/>
</dbReference>
<dbReference type="InterPro" id="IPR015433">
    <property type="entry name" value="PI3/4_kinase"/>
</dbReference>
<keyword evidence="6" id="KW-1185">Reference proteome</keyword>
<dbReference type="SUPFAM" id="SSF56112">
    <property type="entry name" value="Protein kinase-like (PK-like)"/>
    <property type="match status" value="1"/>
</dbReference>
<dbReference type="SMART" id="SM00146">
    <property type="entry name" value="PI3Kc"/>
    <property type="match status" value="1"/>
</dbReference>
<dbReference type="Gene3D" id="1.10.1070.11">
    <property type="entry name" value="Phosphatidylinositol 3-/4-kinase, catalytic domain"/>
    <property type="match status" value="1"/>
</dbReference>